<name>A0A6C0GUW6_9BACT</name>
<proteinExistence type="predicted"/>
<reference evidence="1 2" key="1">
    <citation type="submission" date="2020-01" db="EMBL/GenBank/DDBJ databases">
        <authorList>
            <person name="Kim M.K."/>
        </authorList>
    </citation>
    <scope>NUCLEOTIDE SEQUENCE [LARGE SCALE GENOMIC DNA]</scope>
    <source>
        <strain evidence="1 2">172606-1</strain>
    </source>
</reference>
<dbReference type="EMBL" id="CP048222">
    <property type="protein sequence ID" value="QHT71796.1"/>
    <property type="molecule type" value="Genomic_DNA"/>
</dbReference>
<dbReference type="KEGG" id="rhoz:GXP67_36605"/>
<sequence length="61" mass="7144">MFEEAERMSISITRGITCVTAAHVDHDKSKIEKHDTMFGKINERFFTDSKQAEIWLEQKEV</sequence>
<organism evidence="1 2">
    <name type="scientific">Rhodocytophaga rosea</name>
    <dbReference type="NCBI Taxonomy" id="2704465"/>
    <lineage>
        <taxon>Bacteria</taxon>
        <taxon>Pseudomonadati</taxon>
        <taxon>Bacteroidota</taxon>
        <taxon>Cytophagia</taxon>
        <taxon>Cytophagales</taxon>
        <taxon>Rhodocytophagaceae</taxon>
        <taxon>Rhodocytophaga</taxon>
    </lineage>
</organism>
<dbReference type="AlphaFoldDB" id="A0A6C0GUW6"/>
<keyword evidence="2" id="KW-1185">Reference proteome</keyword>
<protein>
    <recommendedName>
        <fullName evidence="3">STAS/SEC14 domain-containing protein</fullName>
    </recommendedName>
</protein>
<dbReference type="Proteomes" id="UP000480178">
    <property type="component" value="Chromosome"/>
</dbReference>
<evidence type="ECO:0000313" key="1">
    <source>
        <dbReference type="EMBL" id="QHT71796.1"/>
    </source>
</evidence>
<evidence type="ECO:0000313" key="2">
    <source>
        <dbReference type="Proteomes" id="UP000480178"/>
    </source>
</evidence>
<evidence type="ECO:0008006" key="3">
    <source>
        <dbReference type="Google" id="ProtNLM"/>
    </source>
</evidence>
<accession>A0A6C0GUW6</accession>
<gene>
    <name evidence="1" type="ORF">GXP67_36605</name>
</gene>
<dbReference type="RefSeq" id="WP_162447716.1">
    <property type="nucleotide sequence ID" value="NZ_CP048222.1"/>
</dbReference>